<gene>
    <name evidence="1" type="ORF">QYF61_016041</name>
</gene>
<sequence>MSEPSSSQRGEKAPESECVRERGVEKGHLSAQWSCPLRRDSDLDIWIFKTNLVMVIKHWNRLPREVVESPSLEVFKGCLDEVLRDVFVSENVMEDDVRNLAKVKIINIHCSSLVHQATHSIIEGYQLPMLSMTPYVMSSISHYLAISSIQFRNHSIVWVGRDLYRSSSTTPPAMSRDIFNYIRLLRAPSNLALNVSRDGASTTSLGNLFHCFTTPTVKNFFLLSSLNLPSFTLKTLPLVLLQQALLKILKGCNKVSPEPSLLQDKQPQLSQPFLIGEVFHPPDHFCGPPLDLLQQVHVFPVLRAQDTVLQVRSHQSGVEGQNHLPQPAGHASFDAAQGTVGLLGCERTLPVHVQLFIHQYPHVLLGRAALNPIIPQPVLILEVAPTQVQDPALGLVEPHEVHTGPLLQLVQVLLDSMPSLRRLNRTTQLGVACKLAEGALDPTVYVTDEDIKQYWSQYRPLRDTTCHCTPSGH</sequence>
<keyword evidence="2" id="KW-1185">Reference proteome</keyword>
<dbReference type="Proteomes" id="UP001333110">
    <property type="component" value="Unassembled WGS sequence"/>
</dbReference>
<name>A0AAN7NVJ5_MYCAM</name>
<accession>A0AAN7NVJ5</accession>
<protein>
    <submittedName>
        <fullName evidence="1">Uncharacterized protein</fullName>
    </submittedName>
</protein>
<dbReference type="AlphaFoldDB" id="A0AAN7NVJ5"/>
<organism evidence="1 2">
    <name type="scientific">Mycteria americana</name>
    <name type="common">Wood stork</name>
    <dbReference type="NCBI Taxonomy" id="33587"/>
    <lineage>
        <taxon>Eukaryota</taxon>
        <taxon>Metazoa</taxon>
        <taxon>Chordata</taxon>
        <taxon>Craniata</taxon>
        <taxon>Vertebrata</taxon>
        <taxon>Euteleostomi</taxon>
        <taxon>Archelosauria</taxon>
        <taxon>Archosauria</taxon>
        <taxon>Dinosauria</taxon>
        <taxon>Saurischia</taxon>
        <taxon>Theropoda</taxon>
        <taxon>Coelurosauria</taxon>
        <taxon>Aves</taxon>
        <taxon>Neognathae</taxon>
        <taxon>Neoaves</taxon>
        <taxon>Aequornithes</taxon>
        <taxon>Ciconiiformes</taxon>
        <taxon>Ciconiidae</taxon>
        <taxon>Mycteria</taxon>
    </lineage>
</organism>
<dbReference type="EMBL" id="JAUNZN010000001">
    <property type="protein sequence ID" value="KAK4831204.1"/>
    <property type="molecule type" value="Genomic_DNA"/>
</dbReference>
<reference evidence="1 2" key="1">
    <citation type="journal article" date="2023" name="J. Hered.">
        <title>Chromosome-level genome of the wood stork (Mycteria americana) provides insight into avian chromosome evolution.</title>
        <authorList>
            <person name="Flamio R. Jr."/>
            <person name="Ramstad K.M."/>
        </authorList>
    </citation>
    <scope>NUCLEOTIDE SEQUENCE [LARGE SCALE GENOMIC DNA]</scope>
    <source>
        <strain evidence="1">JAX WOST 10</strain>
    </source>
</reference>
<proteinExistence type="predicted"/>
<evidence type="ECO:0000313" key="2">
    <source>
        <dbReference type="Proteomes" id="UP001333110"/>
    </source>
</evidence>
<evidence type="ECO:0000313" key="1">
    <source>
        <dbReference type="EMBL" id="KAK4831204.1"/>
    </source>
</evidence>
<comment type="caution">
    <text evidence="1">The sequence shown here is derived from an EMBL/GenBank/DDBJ whole genome shotgun (WGS) entry which is preliminary data.</text>
</comment>